<dbReference type="KEGG" id="llu:AKJ09_07941"/>
<dbReference type="Gene3D" id="2.40.30.170">
    <property type="match status" value="1"/>
</dbReference>
<dbReference type="Pfam" id="PF25954">
    <property type="entry name" value="Beta-barrel_RND_2"/>
    <property type="match status" value="1"/>
</dbReference>
<evidence type="ECO:0000313" key="5">
    <source>
        <dbReference type="EMBL" id="AKV01278.1"/>
    </source>
</evidence>
<evidence type="ECO:0000259" key="2">
    <source>
        <dbReference type="Pfam" id="PF25876"/>
    </source>
</evidence>
<feature type="domain" description="Multidrug resistance protein MdtA-like barrel-sandwich hybrid" evidence="3">
    <location>
        <begin position="72"/>
        <end position="312"/>
    </location>
</feature>
<dbReference type="PATRIC" id="fig|1391654.3.peg.8050"/>
<feature type="domain" description="CusB-like beta-barrel" evidence="4">
    <location>
        <begin position="322"/>
        <end position="360"/>
    </location>
</feature>
<dbReference type="Gene3D" id="1.10.287.470">
    <property type="entry name" value="Helix hairpin bin"/>
    <property type="match status" value="1"/>
</dbReference>
<dbReference type="PANTHER" id="PTHR30386">
    <property type="entry name" value="MEMBRANE FUSION SUBUNIT OF EMRAB-TOLC MULTIDRUG EFFLUX PUMP"/>
    <property type="match status" value="1"/>
</dbReference>
<dbReference type="RefSeq" id="WP_146652410.1">
    <property type="nucleotide sequence ID" value="NZ_CP012333.1"/>
</dbReference>
<evidence type="ECO:0000256" key="1">
    <source>
        <dbReference type="SAM" id="Coils"/>
    </source>
</evidence>
<feature type="domain" description="Multidrug resistance protein MdtA-like alpha-helical hairpin" evidence="2">
    <location>
        <begin position="166"/>
        <end position="226"/>
    </location>
</feature>
<dbReference type="Pfam" id="PF25917">
    <property type="entry name" value="BSH_RND"/>
    <property type="match status" value="1"/>
</dbReference>
<evidence type="ECO:0000259" key="3">
    <source>
        <dbReference type="Pfam" id="PF25917"/>
    </source>
</evidence>
<dbReference type="OrthoDB" id="9811754at2"/>
<evidence type="ECO:0000259" key="4">
    <source>
        <dbReference type="Pfam" id="PF25954"/>
    </source>
</evidence>
<feature type="coiled-coil region" evidence="1">
    <location>
        <begin position="224"/>
        <end position="275"/>
    </location>
</feature>
<dbReference type="Proteomes" id="UP000064967">
    <property type="component" value="Chromosome"/>
</dbReference>
<dbReference type="EMBL" id="CP012333">
    <property type="protein sequence ID" value="AKV01278.1"/>
    <property type="molecule type" value="Genomic_DNA"/>
</dbReference>
<dbReference type="InterPro" id="IPR058792">
    <property type="entry name" value="Beta-barrel_RND_2"/>
</dbReference>
<evidence type="ECO:0000313" key="6">
    <source>
        <dbReference type="Proteomes" id="UP000064967"/>
    </source>
</evidence>
<reference evidence="5 6" key="1">
    <citation type="submission" date="2015-08" db="EMBL/GenBank/DDBJ databases">
        <authorList>
            <person name="Babu N.S."/>
            <person name="Beckwith C.J."/>
            <person name="Beseler K.G."/>
            <person name="Brison A."/>
            <person name="Carone J.V."/>
            <person name="Caskin T.P."/>
            <person name="Diamond M."/>
            <person name="Durham M.E."/>
            <person name="Foxe J.M."/>
            <person name="Go M."/>
            <person name="Henderson B.A."/>
            <person name="Jones I.B."/>
            <person name="McGettigan J.A."/>
            <person name="Micheletti S.J."/>
            <person name="Nasrallah M.E."/>
            <person name="Ortiz D."/>
            <person name="Piller C.R."/>
            <person name="Privatt S.R."/>
            <person name="Schneider S.L."/>
            <person name="Sharp S."/>
            <person name="Smith T.C."/>
            <person name="Stanton J.D."/>
            <person name="Ullery H.E."/>
            <person name="Wilson R.J."/>
            <person name="Serrano M.G."/>
            <person name="Buck G."/>
            <person name="Lee V."/>
            <person name="Wang Y."/>
            <person name="Carvalho R."/>
            <person name="Voegtly L."/>
            <person name="Shi R."/>
            <person name="Duckworth R."/>
            <person name="Johnson A."/>
            <person name="Loviza R."/>
            <person name="Walstead R."/>
            <person name="Shah Z."/>
            <person name="Kiflezghi M."/>
            <person name="Wade K."/>
            <person name="Ball S.L."/>
            <person name="Bradley K.W."/>
            <person name="Asai D.J."/>
            <person name="Bowman C.A."/>
            <person name="Russell D.A."/>
            <person name="Pope W.H."/>
            <person name="Jacobs-Sera D."/>
            <person name="Hendrix R.W."/>
            <person name="Hatfull G.F."/>
        </authorList>
    </citation>
    <scope>NUCLEOTIDE SEQUENCE [LARGE SCALE GENOMIC DNA]</scope>
    <source>
        <strain evidence="5 6">DSM 27648</strain>
    </source>
</reference>
<dbReference type="Gene3D" id="2.40.50.100">
    <property type="match status" value="1"/>
</dbReference>
<keyword evidence="1" id="KW-0175">Coiled coil</keyword>
<dbReference type="GO" id="GO:0055085">
    <property type="term" value="P:transmembrane transport"/>
    <property type="evidence" value="ECO:0007669"/>
    <property type="project" value="InterPro"/>
</dbReference>
<keyword evidence="6" id="KW-1185">Reference proteome</keyword>
<dbReference type="AlphaFoldDB" id="A0A0K1Q6C4"/>
<gene>
    <name evidence="5" type="ORF">AKJ09_07941</name>
</gene>
<dbReference type="InterPro" id="IPR058624">
    <property type="entry name" value="MdtA-like_HH"/>
</dbReference>
<protein>
    <submittedName>
        <fullName evidence="5">Membrane fusion component of tripartite multidrug resistance system</fullName>
    </submittedName>
</protein>
<dbReference type="InterPro" id="IPR050739">
    <property type="entry name" value="MFP"/>
</dbReference>
<proteinExistence type="predicted"/>
<name>A0A0K1Q6C4_9BACT</name>
<dbReference type="SUPFAM" id="SSF111369">
    <property type="entry name" value="HlyD-like secretion proteins"/>
    <property type="match status" value="3"/>
</dbReference>
<dbReference type="PRINTS" id="PR01490">
    <property type="entry name" value="RTXTOXIND"/>
</dbReference>
<dbReference type="PANTHER" id="PTHR30386:SF24">
    <property type="entry name" value="MULTIDRUG RESISTANCE EFFLUX PUMP"/>
    <property type="match status" value="1"/>
</dbReference>
<organism evidence="5 6">
    <name type="scientific">Labilithrix luteola</name>
    <dbReference type="NCBI Taxonomy" id="1391654"/>
    <lineage>
        <taxon>Bacteria</taxon>
        <taxon>Pseudomonadati</taxon>
        <taxon>Myxococcota</taxon>
        <taxon>Polyangia</taxon>
        <taxon>Polyangiales</taxon>
        <taxon>Labilitrichaceae</taxon>
        <taxon>Labilithrix</taxon>
    </lineage>
</organism>
<dbReference type="Pfam" id="PF25876">
    <property type="entry name" value="HH_MFP_RND"/>
    <property type="match status" value="1"/>
</dbReference>
<dbReference type="InterPro" id="IPR058625">
    <property type="entry name" value="MdtA-like_BSH"/>
</dbReference>
<sequence>MALDEAAPHADIAAPRAKDTTDAAAATGAKKPGKARTILLAVGGIAAVVGGGYVITHRGLESTDDAQVDADVVAVAPRTSGMVVKVNFSDNEIVKAGQVLAEIDDAPAKARLAQAEANLAAAVANASAADADARLSTVGAHANKSAASASFSAASASATGSRDQVLEAEARISAAEATLSQATIDRDRAAKLVASGSVSQVELDRAKTSFDTATAQLAQARASLANIRASVAQASSRVQEASANVTKASEVDVYVAQADARAKAAHAQVEQLKAVRDLASLDLSYTKITAPSDGVVSKKSVAVGQTLSIGSPIVQLVPTQAVWITANFKETQIGHMRAGQPAEATIDAFPGVTVHGEVESFSAATGARFALLPPDNASGNFTKVVQRVPVKVKLTNVPTSVVLRPGMNVDLTINTRH</sequence>
<dbReference type="STRING" id="1391654.AKJ09_07941"/>
<accession>A0A0K1Q6C4</accession>